<evidence type="ECO:0000256" key="7">
    <source>
        <dbReference type="ARBA" id="ARBA00022670"/>
    </source>
</evidence>
<dbReference type="SUPFAM" id="SSF57756">
    <property type="entry name" value="Retrovirus zinc finger-like domains"/>
    <property type="match status" value="1"/>
</dbReference>
<evidence type="ECO:0000256" key="33">
    <source>
        <dbReference type="ARBA" id="ARBA00055383"/>
    </source>
</evidence>
<evidence type="ECO:0000256" key="32">
    <source>
        <dbReference type="ARBA" id="ARBA00055265"/>
    </source>
</evidence>
<dbReference type="GO" id="GO:0006508">
    <property type="term" value="P:proteolysis"/>
    <property type="evidence" value="ECO:0007669"/>
    <property type="project" value="UniProtKB-KW"/>
</dbReference>
<dbReference type="Pfam" id="PF17921">
    <property type="entry name" value="Integrase_H2C2"/>
    <property type="match status" value="1"/>
</dbReference>
<dbReference type="PROSITE" id="PS50158">
    <property type="entry name" value="ZF_CCHC"/>
    <property type="match status" value="1"/>
</dbReference>
<keyword evidence="7" id="KW-0645">Protease</keyword>
<comment type="function">
    <text evidence="33">Capsid protein (CA) is the structural component of the virus-like particle (VLP), forming the shell that encapsulates the genomic RNA-nucleocapsid complex.</text>
</comment>
<keyword evidence="14" id="KW-0688">Ribosomal frameshifting</keyword>
<evidence type="ECO:0000313" key="42">
    <source>
        <dbReference type="Proteomes" id="UP001165740"/>
    </source>
</evidence>
<keyword evidence="13" id="KW-0064">Aspartyl protease</keyword>
<keyword evidence="27" id="KW-0233">DNA recombination</keyword>
<keyword evidence="19" id="KW-0067">ATP-binding</keyword>
<evidence type="ECO:0000256" key="28">
    <source>
        <dbReference type="ARBA" id="ARBA00023242"/>
    </source>
</evidence>
<dbReference type="PROSITE" id="PS50175">
    <property type="entry name" value="ASP_PROT_RETROV"/>
    <property type="match status" value="1"/>
</dbReference>
<dbReference type="PROSITE" id="PS50878">
    <property type="entry name" value="RT_POL"/>
    <property type="match status" value="1"/>
</dbReference>
<dbReference type="GO" id="GO:0005737">
    <property type="term" value="C:cytoplasm"/>
    <property type="evidence" value="ECO:0007669"/>
    <property type="project" value="UniProtKB-SubCell"/>
</dbReference>
<dbReference type="RefSeq" id="XP_055864375.1">
    <property type="nucleotide sequence ID" value="XM_056008400.1"/>
</dbReference>
<dbReference type="InterPro" id="IPR012337">
    <property type="entry name" value="RNaseH-like_sf"/>
</dbReference>
<feature type="region of interest" description="Disordered" evidence="37">
    <location>
        <begin position="520"/>
        <end position="584"/>
    </location>
</feature>
<dbReference type="GO" id="GO:0004523">
    <property type="term" value="F:RNA-DNA hybrid ribonuclease activity"/>
    <property type="evidence" value="ECO:0007669"/>
    <property type="project" value="UniProtKB-EC"/>
</dbReference>
<feature type="compositionally biased region" description="Polar residues" evidence="37">
    <location>
        <begin position="524"/>
        <end position="547"/>
    </location>
</feature>
<dbReference type="Pfam" id="PF17917">
    <property type="entry name" value="RT_RNaseH"/>
    <property type="match status" value="1"/>
</dbReference>
<evidence type="ECO:0000256" key="19">
    <source>
        <dbReference type="ARBA" id="ARBA00022840"/>
    </source>
</evidence>
<dbReference type="InterPro" id="IPR001878">
    <property type="entry name" value="Znf_CCHC"/>
</dbReference>
<evidence type="ECO:0000256" key="20">
    <source>
        <dbReference type="ARBA" id="ARBA00022842"/>
    </source>
</evidence>
<dbReference type="Gene3D" id="1.10.340.70">
    <property type="match status" value="1"/>
</dbReference>
<keyword evidence="21" id="KW-0694">RNA-binding</keyword>
<evidence type="ECO:0000256" key="6">
    <source>
        <dbReference type="ARBA" id="ARBA00022612"/>
    </source>
</evidence>
<evidence type="ECO:0000256" key="11">
    <source>
        <dbReference type="ARBA" id="ARBA00022723"/>
    </source>
</evidence>
<keyword evidence="6" id="KW-1188">Viral release from host cell</keyword>
<feature type="compositionally biased region" description="Basic and acidic residues" evidence="37">
    <location>
        <begin position="336"/>
        <end position="347"/>
    </location>
</feature>
<evidence type="ECO:0000256" key="8">
    <source>
        <dbReference type="ARBA" id="ARBA00022679"/>
    </source>
</evidence>
<keyword evidence="12" id="KW-0547">Nucleotide-binding</keyword>
<comment type="subunit">
    <text evidence="34">The protease is a homodimer, whose active site consists of two apposed aspartic acid residues.</text>
</comment>
<evidence type="ECO:0000313" key="43">
    <source>
        <dbReference type="RefSeq" id="XP_055864375.1"/>
    </source>
</evidence>
<dbReference type="InterPro" id="IPR000477">
    <property type="entry name" value="RT_dom"/>
</dbReference>
<protein>
    <recommendedName>
        <fullName evidence="35">Gag3-Pol3</fullName>
    </recommendedName>
</protein>
<evidence type="ECO:0000256" key="13">
    <source>
        <dbReference type="ARBA" id="ARBA00022750"/>
    </source>
</evidence>
<keyword evidence="26" id="KW-0238">DNA-binding</keyword>
<evidence type="ECO:0000256" key="35">
    <source>
        <dbReference type="ARBA" id="ARBA00082890"/>
    </source>
</evidence>
<feature type="region of interest" description="Disordered" evidence="37">
    <location>
        <begin position="38"/>
        <end position="64"/>
    </location>
</feature>
<dbReference type="FunFam" id="3.10.20.370:FF:000001">
    <property type="entry name" value="Retrovirus-related Pol polyprotein from transposon 17.6-like protein"/>
    <property type="match status" value="1"/>
</dbReference>
<dbReference type="GO" id="GO:0015074">
    <property type="term" value="P:DNA integration"/>
    <property type="evidence" value="ECO:0007669"/>
    <property type="project" value="UniProtKB-KW"/>
</dbReference>
<dbReference type="SUPFAM" id="SSF53098">
    <property type="entry name" value="Ribonuclease H-like"/>
    <property type="match status" value="1"/>
</dbReference>
<dbReference type="PROSITE" id="PS50994">
    <property type="entry name" value="INTEGRASE"/>
    <property type="match status" value="1"/>
</dbReference>
<evidence type="ECO:0000256" key="10">
    <source>
        <dbReference type="ARBA" id="ARBA00022722"/>
    </source>
</evidence>
<dbReference type="InterPro" id="IPR041588">
    <property type="entry name" value="Integrase_H2C2"/>
</dbReference>
<dbReference type="Pfam" id="PF00665">
    <property type="entry name" value="rve"/>
    <property type="match status" value="1"/>
</dbReference>
<keyword evidence="16 36" id="KW-0863">Zinc-finger</keyword>
<evidence type="ECO:0000256" key="1">
    <source>
        <dbReference type="ARBA" id="ARBA00000077"/>
    </source>
</evidence>
<keyword evidence="9" id="KW-0548">Nucleotidyltransferase</keyword>
<dbReference type="InterPro" id="IPR050951">
    <property type="entry name" value="Retrovirus_Pol_polyprotein"/>
</dbReference>
<keyword evidence="23" id="KW-0695">RNA-directed DNA polymerase</keyword>
<dbReference type="FunFam" id="3.30.420.10:FF:000032">
    <property type="entry name" value="Retrovirus-related Pol polyprotein from transposon 297-like Protein"/>
    <property type="match status" value="1"/>
</dbReference>
<keyword evidence="5" id="KW-0963">Cytoplasm</keyword>
<evidence type="ECO:0000259" key="38">
    <source>
        <dbReference type="PROSITE" id="PS50158"/>
    </source>
</evidence>
<organism evidence="42 43">
    <name type="scientific">Biomphalaria glabrata</name>
    <name type="common">Bloodfluke planorb</name>
    <name type="synonym">Freshwater snail</name>
    <dbReference type="NCBI Taxonomy" id="6526"/>
    <lineage>
        <taxon>Eukaryota</taxon>
        <taxon>Metazoa</taxon>
        <taxon>Spiralia</taxon>
        <taxon>Lophotrochozoa</taxon>
        <taxon>Mollusca</taxon>
        <taxon>Gastropoda</taxon>
        <taxon>Heterobranchia</taxon>
        <taxon>Euthyneura</taxon>
        <taxon>Panpulmonata</taxon>
        <taxon>Hygrophila</taxon>
        <taxon>Lymnaeoidea</taxon>
        <taxon>Planorbidae</taxon>
        <taxon>Biomphalaria</taxon>
    </lineage>
</organism>
<keyword evidence="20" id="KW-0460">Magnesium</keyword>
<keyword evidence="22" id="KW-0229">DNA integration</keyword>
<evidence type="ECO:0000256" key="23">
    <source>
        <dbReference type="ARBA" id="ARBA00022918"/>
    </source>
</evidence>
<evidence type="ECO:0000256" key="17">
    <source>
        <dbReference type="ARBA" id="ARBA00022801"/>
    </source>
</evidence>
<accession>A0A9W2YNV1</accession>
<proteinExistence type="predicted"/>
<dbReference type="SUPFAM" id="SSF47353">
    <property type="entry name" value="Retrovirus capsid dimerization domain-like"/>
    <property type="match status" value="1"/>
</dbReference>
<evidence type="ECO:0000256" key="25">
    <source>
        <dbReference type="ARBA" id="ARBA00023113"/>
    </source>
</evidence>
<feature type="domain" description="Reverse transcriptase" evidence="40">
    <location>
        <begin position="1110"/>
        <end position="1287"/>
    </location>
</feature>
<sequence>MAEKVYGDLLKLYETGKSLGYQREELDEWVAKIIRQNEERDTRMEERKEKAKVEEEERKERAKVEERKMAMQEEEMRFKWKLEEDQVAAKIKRDDEESKAKIAAIEKESKAKDVEEQENRDTRKRNTPQTKRQKFVEGTDKMDAFINRFEMLMKLEKEPQHEWAIQLLSLVGGKALDALQVLSDDEVANYAILKKTLLDFYQYSEDDYRQKFHELKPPSDGNMKQFVSDVKITFEKWVQASRIEESFESLKQFIIVDKIVSTAGKHLFAFLQERKPRSVETVMELCQTYVAAHPGEILQKVENSEEIEFAATTVPTAARFTMRKTAQQRSPPQDRNIQRYTEREQNDYRPNQSSAQRNEVRCFNCRKIGHIAKYCREARRREYWKNDVVAHVGGLAESLSPYVTPAIVNGNHILSLRDTGATKCVLLAKLVSPHQYTKRQCKVQGFGGQVKSYPTAIVHINSPYFNKTVEAIVVDNGPFDLLIGNVPNIEFPKEAQINSWKELYNWKLPQQEDCMQMQQQMAQNPNQKEVQIPSQTSPIETIQQVETRQQKLKREHESSGDDLLNRTKRDDSDETPGGVNMTEKCNPEKFQEAQKKDPTLTKIFNLAKKGTVASTKRSKKEFIIKQGTLIRKYTDQRGEFKQLVTPKEYRLMILQQGHDLSVAGHMGRAKTKQRIQHSFYWPGMDKDIAKYVSSCKICMDTRKNKPRPAPIQRTDLACRPFQKIAVDIIGPTATMSKRGHRYILTIVDFATRWAEAYPLKKATAEETAGALLNLFTRIGFPDTILSDRGVQFTANLTRHITNTLGIKQCFTTPYCPQSNGVCERLNGTVKTMLEKASVGREEDWDLFLPCVLFAYREVPQNSTGFSPFELIYGANPRGPLQILKSLLYKKDLDEDRRNSLEAIVNLRDRIIRACHIAKESLNDKGIETRERVNRNRRLRTFKVGEEVRVLLPDKNKMELSWRGPFKITRKMNNVDYEIEVNGKRKIFHINILSPYHLRPSELINETHQAETINVAMISEEDNDNENTLPTFTTNAENWTCVKIGNVAEEKKNQIKAILQKYEKVLTHVPGKTTTIAHDITITGDKPRKVIRYNLPLNYREAIRKEIDELTSLGIIERSKSPFAAPVVMVKKKNGETRMCVDYRQLNSITVLDAEPMPNPEDLFATLANAKIFSKLDLAKGYYQIPVAESARHLTAFSTPFGLYQWKYMPFGLVNAPATFNRLMRIVLAGHKNVIAYMDDICVYSENWQEHVEALESILNTLQRHGLTARPSKLELATDTIEFLGHDIRYGQLKPKGNTIQRILEIETPKNVKDVKRLIGLVNFYRKYIPNCAEMITPLTDLTKTNNGKTERRQNNTQRKIEWDQHCEQAVQAIKQVFQSEPILQLPDLSKTFTLATDASSTGIGACLLQEHEGNLHPVCYISRKLTDTEQRYAVVERECLAIVWATAKLARYLLGKPFILQTDHAPLKALNGRKLNNGRMARWALKLSDFQYDVKHVAGVDNVIADTLSRLENSETL</sequence>
<keyword evidence="18" id="KW-0862">Zinc</keyword>
<evidence type="ECO:0000256" key="2">
    <source>
        <dbReference type="ARBA" id="ARBA00002180"/>
    </source>
</evidence>
<keyword evidence="10" id="KW-0540">Nuclease</keyword>
<dbReference type="SUPFAM" id="SSF56672">
    <property type="entry name" value="DNA/RNA polymerases"/>
    <property type="match status" value="1"/>
</dbReference>
<feature type="compositionally biased region" description="Polar residues" evidence="37">
    <location>
        <begin position="324"/>
        <end position="335"/>
    </location>
</feature>
<evidence type="ECO:0000256" key="36">
    <source>
        <dbReference type="PROSITE-ProRule" id="PRU00047"/>
    </source>
</evidence>
<keyword evidence="15" id="KW-0255">Endonuclease</keyword>
<evidence type="ECO:0000256" key="37">
    <source>
        <dbReference type="SAM" id="MobiDB-lite"/>
    </source>
</evidence>
<dbReference type="Gene3D" id="3.30.420.10">
    <property type="entry name" value="Ribonuclease H-like superfamily/Ribonuclease H"/>
    <property type="match status" value="1"/>
</dbReference>
<evidence type="ECO:0000259" key="39">
    <source>
        <dbReference type="PROSITE" id="PS50175"/>
    </source>
</evidence>
<dbReference type="SMART" id="SM00343">
    <property type="entry name" value="ZnF_C2HC"/>
    <property type="match status" value="1"/>
</dbReference>
<dbReference type="GeneID" id="129922415"/>
<dbReference type="InterPro" id="IPR041373">
    <property type="entry name" value="RT_RNaseH"/>
</dbReference>
<evidence type="ECO:0000256" key="9">
    <source>
        <dbReference type="ARBA" id="ARBA00022695"/>
    </source>
</evidence>
<dbReference type="CDD" id="cd01647">
    <property type="entry name" value="RT_LTR"/>
    <property type="match status" value="1"/>
</dbReference>
<evidence type="ECO:0000256" key="4">
    <source>
        <dbReference type="ARBA" id="ARBA00004496"/>
    </source>
</evidence>
<feature type="domain" description="Integrase catalytic" evidence="41">
    <location>
        <begin position="716"/>
        <end position="875"/>
    </location>
</feature>
<dbReference type="GO" id="GO:0075523">
    <property type="term" value="P:viral translational frameshifting"/>
    <property type="evidence" value="ECO:0007669"/>
    <property type="project" value="UniProtKB-KW"/>
</dbReference>
<dbReference type="InterPro" id="IPR038269">
    <property type="entry name" value="SCAN_sf"/>
</dbReference>
<dbReference type="GO" id="GO:0008270">
    <property type="term" value="F:zinc ion binding"/>
    <property type="evidence" value="ECO:0007669"/>
    <property type="project" value="UniProtKB-KW"/>
</dbReference>
<dbReference type="GO" id="GO:0003964">
    <property type="term" value="F:RNA-directed DNA polymerase activity"/>
    <property type="evidence" value="ECO:0007669"/>
    <property type="project" value="UniProtKB-KW"/>
</dbReference>
<comment type="function">
    <text evidence="32">Nucleocapsid protein p11 (NC) forms the nucleocore that coats the retro-elements dimeric RNA. Binds these RNAs through its zinc fingers. Promotes primer tRNA(i)-Met annealing to the multipartite primer-binding site (PBS), dimerization of Ty3 RNA and initiation of reverse transcription.</text>
</comment>
<evidence type="ECO:0000256" key="24">
    <source>
        <dbReference type="ARBA" id="ARBA00022932"/>
    </source>
</evidence>
<evidence type="ECO:0000256" key="31">
    <source>
        <dbReference type="ARBA" id="ARBA00025615"/>
    </source>
</evidence>
<evidence type="ECO:0000259" key="41">
    <source>
        <dbReference type="PROSITE" id="PS50994"/>
    </source>
</evidence>
<evidence type="ECO:0000256" key="16">
    <source>
        <dbReference type="ARBA" id="ARBA00022771"/>
    </source>
</evidence>
<gene>
    <name evidence="43" type="primary">LOC129922415</name>
</gene>
<dbReference type="OMA" id="CHIAKES"/>
<dbReference type="Gene3D" id="3.30.70.270">
    <property type="match status" value="2"/>
</dbReference>
<evidence type="ECO:0000256" key="21">
    <source>
        <dbReference type="ARBA" id="ARBA00022884"/>
    </source>
</evidence>
<evidence type="ECO:0000256" key="27">
    <source>
        <dbReference type="ARBA" id="ARBA00023172"/>
    </source>
</evidence>
<dbReference type="Pfam" id="PF00078">
    <property type="entry name" value="RVT_1"/>
    <property type="match status" value="1"/>
</dbReference>
<keyword evidence="24" id="KW-0239">DNA-directed DNA polymerase</keyword>
<feature type="domain" description="Peptidase A2" evidence="39">
    <location>
        <begin position="413"/>
        <end position="486"/>
    </location>
</feature>
<evidence type="ECO:0000256" key="26">
    <source>
        <dbReference type="ARBA" id="ARBA00023125"/>
    </source>
</evidence>
<keyword evidence="42" id="KW-1185">Reference proteome</keyword>
<evidence type="ECO:0000256" key="3">
    <source>
        <dbReference type="ARBA" id="ARBA00004123"/>
    </source>
</evidence>
<evidence type="ECO:0000256" key="18">
    <source>
        <dbReference type="ARBA" id="ARBA00022833"/>
    </source>
</evidence>
<dbReference type="GO" id="GO:0004190">
    <property type="term" value="F:aspartic-type endopeptidase activity"/>
    <property type="evidence" value="ECO:0007669"/>
    <property type="project" value="UniProtKB-KW"/>
</dbReference>
<dbReference type="Gene3D" id="1.10.4020.10">
    <property type="entry name" value="DNA breaking-rejoining enzymes"/>
    <property type="match status" value="1"/>
</dbReference>
<comment type="function">
    <text evidence="30">Reverse transcriptase/ribonuclease H (RT) is a multifunctional enzyme that catalyzes the conversion of the retro-elements RNA genome into dsDNA within the VLP. The enzyme displays a DNA polymerase activity that can copy either DNA or RNA templates, and a ribonuclease H (RNase H) activity that cleaves the RNA strand of RNA-DNA heteroduplexes during plus-strand synthesis and hydrolyzes RNA primers. The conversion leads to a linear dsDNA copy of the retrotransposon that includes long terminal repeats (LTRs) at both ends.</text>
</comment>
<dbReference type="InterPro" id="IPR001584">
    <property type="entry name" value="Integrase_cat-core"/>
</dbReference>
<evidence type="ECO:0000259" key="40">
    <source>
        <dbReference type="PROSITE" id="PS50878"/>
    </source>
</evidence>
<keyword evidence="11" id="KW-0479">Metal-binding</keyword>
<keyword evidence="8" id="KW-0808">Transferase</keyword>
<comment type="function">
    <text evidence="2">The aspartyl protease (PR) mediates the proteolytic cleavages of the Gag and Gag-Pol polyproteins after assembly of the VLP.</text>
</comment>
<dbReference type="InterPro" id="IPR036397">
    <property type="entry name" value="RNaseH_sf"/>
</dbReference>
<dbReference type="GO" id="GO:0005634">
    <property type="term" value="C:nucleus"/>
    <property type="evidence" value="ECO:0007669"/>
    <property type="project" value="UniProtKB-SubCell"/>
</dbReference>
<name>A0A9W2YNV1_BIOGL</name>
<evidence type="ECO:0000256" key="30">
    <source>
        <dbReference type="ARBA" id="ARBA00025590"/>
    </source>
</evidence>
<dbReference type="CDD" id="cd09274">
    <property type="entry name" value="RNase_HI_RT_Ty3"/>
    <property type="match status" value="1"/>
</dbReference>
<feature type="domain" description="CCHC-type" evidence="38">
    <location>
        <begin position="361"/>
        <end position="377"/>
    </location>
</feature>
<dbReference type="FunFam" id="1.10.340.70:FF:000001">
    <property type="entry name" value="Retrovirus-related Pol polyprotein from transposon gypsy-like Protein"/>
    <property type="match status" value="1"/>
</dbReference>
<keyword evidence="28" id="KW-0539">Nucleus</keyword>
<dbReference type="FunFam" id="3.10.10.10:FF:000007">
    <property type="entry name" value="Retrovirus-related Pol polyprotein from transposon 17.6-like Protein"/>
    <property type="match status" value="1"/>
</dbReference>
<dbReference type="InterPro" id="IPR001995">
    <property type="entry name" value="Peptidase_A2_cat"/>
</dbReference>
<dbReference type="Gene3D" id="4.10.60.10">
    <property type="entry name" value="Zinc finger, CCHC-type"/>
    <property type="match status" value="1"/>
</dbReference>
<feature type="region of interest" description="Disordered" evidence="37">
    <location>
        <begin position="108"/>
        <end position="137"/>
    </location>
</feature>
<dbReference type="InterPro" id="IPR043128">
    <property type="entry name" value="Rev_trsase/Diguanyl_cyclase"/>
</dbReference>
<feature type="region of interest" description="Disordered" evidence="37">
    <location>
        <begin position="321"/>
        <end position="353"/>
    </location>
</feature>
<keyword evidence="29" id="KW-0511">Multifunctional enzyme</keyword>
<evidence type="ECO:0000256" key="14">
    <source>
        <dbReference type="ARBA" id="ARBA00022758"/>
    </source>
</evidence>
<dbReference type="Gene3D" id="3.10.10.10">
    <property type="entry name" value="HIV Type 1 Reverse Transcriptase, subunit A, domain 1"/>
    <property type="match status" value="1"/>
</dbReference>
<comment type="catalytic activity">
    <reaction evidence="1">
        <text>Endonucleolytic cleavage to 5'-phosphomonoester.</text>
        <dbReference type="EC" id="3.1.26.4"/>
    </reaction>
</comment>
<dbReference type="OrthoDB" id="116078at2759"/>
<dbReference type="Proteomes" id="UP001165740">
    <property type="component" value="Chromosome 13"/>
</dbReference>
<dbReference type="GO" id="GO:0003723">
    <property type="term" value="F:RNA binding"/>
    <property type="evidence" value="ECO:0007669"/>
    <property type="project" value="UniProtKB-KW"/>
</dbReference>
<evidence type="ECO:0000256" key="5">
    <source>
        <dbReference type="ARBA" id="ARBA00022490"/>
    </source>
</evidence>
<dbReference type="InterPro" id="IPR043502">
    <property type="entry name" value="DNA/RNA_pol_sf"/>
</dbReference>
<dbReference type="PANTHER" id="PTHR37984">
    <property type="entry name" value="PROTEIN CBG26694"/>
    <property type="match status" value="1"/>
</dbReference>
<comment type="function">
    <text evidence="31">Integrase (IN) targets the VLP to the nucleus, where a subparticle preintegration complex (PIC) containing at least integrase and the newly synthesized dsDNA copy of the retrotransposon must transit the nuclear membrane. Once in the nucleus, integrase performs the integration of the dsDNA into the host genome.</text>
</comment>
<evidence type="ECO:0000256" key="29">
    <source>
        <dbReference type="ARBA" id="ARBA00023268"/>
    </source>
</evidence>
<evidence type="ECO:0000256" key="34">
    <source>
        <dbReference type="ARBA" id="ARBA00063849"/>
    </source>
</evidence>
<evidence type="ECO:0000256" key="15">
    <source>
        <dbReference type="ARBA" id="ARBA00022759"/>
    </source>
</evidence>
<dbReference type="GO" id="GO:0003887">
    <property type="term" value="F:DNA-directed DNA polymerase activity"/>
    <property type="evidence" value="ECO:0007669"/>
    <property type="project" value="UniProtKB-KW"/>
</dbReference>
<comment type="subcellular location">
    <subcellularLocation>
        <location evidence="4">Cytoplasm</location>
    </subcellularLocation>
    <subcellularLocation>
        <location evidence="3">Nucleus</location>
    </subcellularLocation>
</comment>
<dbReference type="FunFam" id="3.30.70.270:FF:000026">
    <property type="entry name" value="Transposon Ty3-G Gag-Pol polyprotein"/>
    <property type="match status" value="1"/>
</dbReference>
<evidence type="ECO:0000256" key="22">
    <source>
        <dbReference type="ARBA" id="ARBA00022908"/>
    </source>
</evidence>
<feature type="compositionally biased region" description="Basic and acidic residues" evidence="37">
    <location>
        <begin position="108"/>
        <end position="121"/>
    </location>
</feature>
<evidence type="ECO:0000256" key="12">
    <source>
        <dbReference type="ARBA" id="ARBA00022741"/>
    </source>
</evidence>
<feature type="compositionally biased region" description="Basic and acidic residues" evidence="37">
    <location>
        <begin position="548"/>
        <end position="571"/>
    </location>
</feature>
<dbReference type="PANTHER" id="PTHR37984:SF5">
    <property type="entry name" value="PROTEIN NYNRIN-LIKE"/>
    <property type="match status" value="1"/>
</dbReference>
<reference evidence="43" key="1">
    <citation type="submission" date="2025-08" db="UniProtKB">
        <authorList>
            <consortium name="RefSeq"/>
        </authorList>
    </citation>
    <scope>IDENTIFICATION</scope>
</reference>
<keyword evidence="17" id="KW-0378">Hydrolase</keyword>
<dbReference type="GO" id="GO:0006310">
    <property type="term" value="P:DNA recombination"/>
    <property type="evidence" value="ECO:0007669"/>
    <property type="project" value="UniProtKB-KW"/>
</dbReference>
<keyword evidence="25" id="KW-0917">Virion maturation</keyword>
<dbReference type="InterPro" id="IPR036875">
    <property type="entry name" value="Znf_CCHC_sf"/>
</dbReference>
<dbReference type="CDD" id="cd00303">
    <property type="entry name" value="retropepsin_like"/>
    <property type="match status" value="1"/>
</dbReference>
<dbReference type="GO" id="GO:0005524">
    <property type="term" value="F:ATP binding"/>
    <property type="evidence" value="ECO:0007669"/>
    <property type="project" value="UniProtKB-KW"/>
</dbReference>
<dbReference type="GO" id="GO:0003677">
    <property type="term" value="F:DNA binding"/>
    <property type="evidence" value="ECO:0007669"/>
    <property type="project" value="UniProtKB-KW"/>
</dbReference>